<proteinExistence type="predicted"/>
<dbReference type="Gene3D" id="3.10.450.40">
    <property type="match status" value="1"/>
</dbReference>
<dbReference type="KEGG" id="dee:HQN60_02910"/>
<feature type="signal peptide" evidence="1">
    <location>
        <begin position="1"/>
        <end position="22"/>
    </location>
</feature>
<dbReference type="AlphaFoldDB" id="A0A6M8SSC1"/>
<dbReference type="Proteomes" id="UP000504844">
    <property type="component" value="Chromosome"/>
</dbReference>
<accession>A0A6M8SSC1</accession>
<reference evidence="3 4" key="1">
    <citation type="submission" date="2020-05" db="EMBL/GenBank/DDBJ databases">
        <title>Complete genome sequence of Deefgea sp. D17.</title>
        <authorList>
            <person name="Bae J.-W."/>
            <person name="Han J.E."/>
        </authorList>
    </citation>
    <scope>NUCLEOTIDE SEQUENCE [LARGE SCALE GENOMIC DNA]</scope>
    <source>
        <strain evidence="3 4">D17</strain>
    </source>
</reference>
<gene>
    <name evidence="3" type="ORF">HQN60_02910</name>
</gene>
<dbReference type="EMBL" id="CP054143">
    <property type="protein sequence ID" value="QKJ65759.1"/>
    <property type="molecule type" value="Genomic_DNA"/>
</dbReference>
<dbReference type="InterPro" id="IPR025711">
    <property type="entry name" value="PepSY"/>
</dbReference>
<protein>
    <submittedName>
        <fullName evidence="3">PepSY domain-containing protein</fullName>
    </submittedName>
</protein>
<evidence type="ECO:0000313" key="4">
    <source>
        <dbReference type="Proteomes" id="UP000504844"/>
    </source>
</evidence>
<dbReference type="RefSeq" id="WP_173532267.1">
    <property type="nucleotide sequence ID" value="NZ_CP054143.1"/>
</dbReference>
<sequence>MKKRFKFVLCMASLLLATSVLAAVSRDDAAAAAQKKTNGARVMSAEKFIEGDKAVWRVKVLTSSGEVRTVFVDEASGAVH</sequence>
<feature type="domain" description="PepSY" evidence="2">
    <location>
        <begin position="24"/>
        <end position="79"/>
    </location>
</feature>
<evidence type="ECO:0000256" key="1">
    <source>
        <dbReference type="SAM" id="SignalP"/>
    </source>
</evidence>
<evidence type="ECO:0000259" key="2">
    <source>
        <dbReference type="Pfam" id="PF03413"/>
    </source>
</evidence>
<dbReference type="Pfam" id="PF03413">
    <property type="entry name" value="PepSY"/>
    <property type="match status" value="1"/>
</dbReference>
<keyword evidence="4" id="KW-1185">Reference proteome</keyword>
<feature type="chain" id="PRO_5026889942" evidence="1">
    <location>
        <begin position="23"/>
        <end position="80"/>
    </location>
</feature>
<name>A0A6M8SSC1_9NEIS</name>
<organism evidence="3 4">
    <name type="scientific">Deefgea piscis</name>
    <dbReference type="NCBI Taxonomy" id="2739061"/>
    <lineage>
        <taxon>Bacteria</taxon>
        <taxon>Pseudomonadati</taxon>
        <taxon>Pseudomonadota</taxon>
        <taxon>Betaproteobacteria</taxon>
        <taxon>Neisseriales</taxon>
        <taxon>Chitinibacteraceae</taxon>
        <taxon>Deefgea</taxon>
    </lineage>
</organism>
<keyword evidence="1" id="KW-0732">Signal</keyword>
<evidence type="ECO:0000313" key="3">
    <source>
        <dbReference type="EMBL" id="QKJ65759.1"/>
    </source>
</evidence>